<dbReference type="InterPro" id="IPR006464">
    <property type="entry name" value="AcTrfase_RimI/Ard1"/>
</dbReference>
<dbReference type="Gene3D" id="3.40.630.30">
    <property type="match status" value="1"/>
</dbReference>
<dbReference type="RefSeq" id="WP_225673476.1">
    <property type="nucleotide sequence ID" value="NZ_JAEDAH010000039.1"/>
</dbReference>
<comment type="similarity">
    <text evidence="1">Belongs to the acetyltransferase family. RimI subfamily.</text>
</comment>
<evidence type="ECO:0000313" key="4">
    <source>
        <dbReference type="Proteomes" id="UP000714380"/>
    </source>
</evidence>
<accession>A0ABS7ZP21</accession>
<reference evidence="3 4" key="1">
    <citation type="submission" date="2020-12" db="EMBL/GenBank/DDBJ databases">
        <title>Novel Thalassolituus-related marine hydrocarbonoclastic bacteria mediated algae-derived hydrocarbons mineralization in twilight zone of the northern South China Sea.</title>
        <authorList>
            <person name="Dong C."/>
        </authorList>
    </citation>
    <scope>NUCLEOTIDE SEQUENCE [LARGE SCALE GENOMIC DNA]</scope>
    <source>
        <strain evidence="3 4">IMCC1826</strain>
    </source>
</reference>
<dbReference type="Pfam" id="PF00583">
    <property type="entry name" value="Acetyltransf_1"/>
    <property type="match status" value="1"/>
</dbReference>
<keyword evidence="3" id="KW-0687">Ribonucleoprotein</keyword>
<evidence type="ECO:0000313" key="3">
    <source>
        <dbReference type="EMBL" id="MCA6063461.1"/>
    </source>
</evidence>
<dbReference type="GO" id="GO:0005840">
    <property type="term" value="C:ribosome"/>
    <property type="evidence" value="ECO:0007669"/>
    <property type="project" value="UniProtKB-KW"/>
</dbReference>
<name>A0ABS7ZP21_9GAMM</name>
<keyword evidence="4" id="KW-1185">Reference proteome</keyword>
<feature type="domain" description="N-acetyltransferase" evidence="2">
    <location>
        <begin position="1"/>
        <end position="146"/>
    </location>
</feature>
<dbReference type="PROSITE" id="PS51186">
    <property type="entry name" value="GNAT"/>
    <property type="match status" value="1"/>
</dbReference>
<comment type="catalytic activity">
    <reaction evidence="1">
        <text>N-terminal L-alanyl-[ribosomal protein bS18] + acetyl-CoA = N-terminal N(alpha)-acetyl-L-alanyl-[ribosomal protein bS18] + CoA + H(+)</text>
        <dbReference type="Rhea" id="RHEA:43756"/>
        <dbReference type="Rhea" id="RHEA-COMP:10676"/>
        <dbReference type="Rhea" id="RHEA-COMP:10677"/>
        <dbReference type="ChEBI" id="CHEBI:15378"/>
        <dbReference type="ChEBI" id="CHEBI:57287"/>
        <dbReference type="ChEBI" id="CHEBI:57288"/>
        <dbReference type="ChEBI" id="CHEBI:64718"/>
        <dbReference type="ChEBI" id="CHEBI:83683"/>
        <dbReference type="EC" id="2.3.1.266"/>
    </reaction>
</comment>
<dbReference type="NCBIfam" id="TIGR01575">
    <property type="entry name" value="rimI"/>
    <property type="match status" value="1"/>
</dbReference>
<proteinExistence type="inferred from homology"/>
<sequence length="149" mass="16642">MQVRSASPQDFEAIMAIEQSAHFHPWPESVLRRYLEKPDCTFVIEDSRRILGYAVITLIAGEAELLMVAVDPACQGKGAGRTLMDYLHSFLTQKGAVQWFLDVRESNHKAISLYESMGFCQAGVRSGYYPTANGKEDALLYCLDLSDDS</sequence>
<gene>
    <name evidence="3" type="primary">rimI</name>
    <name evidence="3" type="ORF">I9W95_07555</name>
</gene>
<keyword evidence="3" id="KW-0689">Ribosomal protein</keyword>
<keyword evidence="1" id="KW-0963">Cytoplasm</keyword>
<comment type="caution">
    <text evidence="3">The sequence shown here is derived from an EMBL/GenBank/DDBJ whole genome shotgun (WGS) entry which is preliminary data.</text>
</comment>
<dbReference type="Proteomes" id="UP000714380">
    <property type="component" value="Unassembled WGS sequence"/>
</dbReference>
<evidence type="ECO:0000256" key="1">
    <source>
        <dbReference type="RuleBase" id="RU363094"/>
    </source>
</evidence>
<comment type="function">
    <text evidence="1">Acetylates the N-terminal alanine of ribosomal protein bS18.</text>
</comment>
<protein>
    <recommendedName>
        <fullName evidence="1">[Ribosomal protein bS18]-alanine N-acetyltransferase</fullName>
        <ecNumber evidence="1">2.3.1.266</ecNumber>
    </recommendedName>
</protein>
<dbReference type="InterPro" id="IPR016181">
    <property type="entry name" value="Acyl_CoA_acyltransferase"/>
</dbReference>
<comment type="subcellular location">
    <subcellularLocation>
        <location evidence="1">Cytoplasm</location>
    </subcellularLocation>
</comment>
<dbReference type="InterPro" id="IPR050276">
    <property type="entry name" value="MshD_Acetyltransferase"/>
</dbReference>
<dbReference type="CDD" id="cd04301">
    <property type="entry name" value="NAT_SF"/>
    <property type="match status" value="1"/>
</dbReference>
<dbReference type="PANTHER" id="PTHR43617">
    <property type="entry name" value="L-AMINO ACID N-ACETYLTRANSFERASE"/>
    <property type="match status" value="1"/>
</dbReference>
<dbReference type="PANTHER" id="PTHR43617:SF35">
    <property type="entry name" value="[RIBOSOMAL PROTEIN BS18]-ALANINE N-ACETYLTRANSFERASE"/>
    <property type="match status" value="1"/>
</dbReference>
<evidence type="ECO:0000259" key="2">
    <source>
        <dbReference type="PROSITE" id="PS51186"/>
    </source>
</evidence>
<organism evidence="3 4">
    <name type="scientific">Thalassolituus marinus</name>
    <dbReference type="NCBI Taxonomy" id="671053"/>
    <lineage>
        <taxon>Bacteria</taxon>
        <taxon>Pseudomonadati</taxon>
        <taxon>Pseudomonadota</taxon>
        <taxon>Gammaproteobacteria</taxon>
        <taxon>Oceanospirillales</taxon>
        <taxon>Oceanospirillaceae</taxon>
        <taxon>Thalassolituus</taxon>
    </lineage>
</organism>
<dbReference type="EC" id="2.3.1.266" evidence="1"/>
<dbReference type="EMBL" id="JAEDAH010000039">
    <property type="protein sequence ID" value="MCA6063461.1"/>
    <property type="molecule type" value="Genomic_DNA"/>
</dbReference>
<dbReference type="InterPro" id="IPR000182">
    <property type="entry name" value="GNAT_dom"/>
</dbReference>
<dbReference type="SUPFAM" id="SSF55729">
    <property type="entry name" value="Acyl-CoA N-acyltransferases (Nat)"/>
    <property type="match status" value="1"/>
</dbReference>